<sequence length="88" mass="10241">MDSEKNIFESFMINEDLREYTDLQSININQSFNSIENHSVVEEESIPTESDLTNYIPTSDPNLTQNAYSFTIDDKMHLKSTLEDWKMG</sequence>
<accession>A0AAV0WKK6</accession>
<evidence type="ECO:0000313" key="1">
    <source>
        <dbReference type="EMBL" id="CAI6356157.1"/>
    </source>
</evidence>
<reference evidence="1 2" key="1">
    <citation type="submission" date="2023-01" db="EMBL/GenBank/DDBJ databases">
        <authorList>
            <person name="Whitehead M."/>
        </authorList>
    </citation>
    <scope>NUCLEOTIDE SEQUENCE [LARGE SCALE GENOMIC DNA]</scope>
</reference>
<evidence type="ECO:0000313" key="2">
    <source>
        <dbReference type="Proteomes" id="UP001160148"/>
    </source>
</evidence>
<dbReference type="EMBL" id="CARXXK010000002">
    <property type="protein sequence ID" value="CAI6356157.1"/>
    <property type="molecule type" value="Genomic_DNA"/>
</dbReference>
<comment type="caution">
    <text evidence="1">The sequence shown here is derived from an EMBL/GenBank/DDBJ whole genome shotgun (WGS) entry which is preliminary data.</text>
</comment>
<name>A0AAV0WKK6_9HEMI</name>
<keyword evidence="2" id="KW-1185">Reference proteome</keyword>
<organism evidence="1 2">
    <name type="scientific">Macrosiphum euphorbiae</name>
    <name type="common">potato aphid</name>
    <dbReference type="NCBI Taxonomy" id="13131"/>
    <lineage>
        <taxon>Eukaryota</taxon>
        <taxon>Metazoa</taxon>
        <taxon>Ecdysozoa</taxon>
        <taxon>Arthropoda</taxon>
        <taxon>Hexapoda</taxon>
        <taxon>Insecta</taxon>
        <taxon>Pterygota</taxon>
        <taxon>Neoptera</taxon>
        <taxon>Paraneoptera</taxon>
        <taxon>Hemiptera</taxon>
        <taxon>Sternorrhyncha</taxon>
        <taxon>Aphidomorpha</taxon>
        <taxon>Aphidoidea</taxon>
        <taxon>Aphididae</taxon>
        <taxon>Macrosiphini</taxon>
        <taxon>Macrosiphum</taxon>
    </lineage>
</organism>
<dbReference type="Proteomes" id="UP001160148">
    <property type="component" value="Unassembled WGS sequence"/>
</dbReference>
<protein>
    <submittedName>
        <fullName evidence="1">Uncharacterized protein</fullName>
    </submittedName>
</protein>
<dbReference type="AlphaFoldDB" id="A0AAV0WKK6"/>
<proteinExistence type="predicted"/>
<gene>
    <name evidence="1" type="ORF">MEUPH1_LOCUS11916</name>
</gene>